<sequence>MLVPTTLCVLLAAVVQAAETVNVYLSPAPYALHSLLSPEDASAALSRHLGLEVFEPLRDASHLGQEEDLFVGKGPKNVLLVTVEETDAKAVLPSFLQPAFTLETPPSTPIFSLHSVISSYLHRASHSFASLFPSTRFGELSDVEDLASFFTSAEEPSFAALELSKLHQTRTELGASSDEYVEAATELREFLEQLAEDDRFSLAVLTYASPSSASLYRRQDPQQTQQPLPSTAPPPQEPIGAISTCFKTEDDCNNGTTSCSGRGQCVGATKAGRTCFVCTCAPTKTGEGTKVKTEYWAGESCERKDVSGPFVLLTGTVIVILLLIAGSISLLYSVGDQPLPSTLLATAVHSKND</sequence>
<protein>
    <recommendedName>
        <fullName evidence="4">Vacuolar sorting protein Vps3844 C-terminal domain-containing protein</fullName>
    </recommendedName>
</protein>
<evidence type="ECO:0000313" key="5">
    <source>
        <dbReference type="EMBL" id="CAA7261826.1"/>
    </source>
</evidence>
<dbReference type="Proteomes" id="UP000467700">
    <property type="component" value="Unassembled WGS sequence"/>
</dbReference>
<dbReference type="InterPro" id="IPR024382">
    <property type="entry name" value="Vps3844_C"/>
</dbReference>
<dbReference type="InterPro" id="IPR053065">
    <property type="entry name" value="Archenteron_Induction-Rel"/>
</dbReference>
<evidence type="ECO:0000313" key="6">
    <source>
        <dbReference type="Proteomes" id="UP000467700"/>
    </source>
</evidence>
<reference evidence="5 6" key="1">
    <citation type="submission" date="2020-01" db="EMBL/GenBank/DDBJ databases">
        <authorList>
            <person name="Gupta K D."/>
        </authorList>
    </citation>
    <scope>NUCLEOTIDE SEQUENCE [LARGE SCALE GENOMIC DNA]</scope>
</reference>
<evidence type="ECO:0000259" key="4">
    <source>
        <dbReference type="Pfam" id="PF12955"/>
    </source>
</evidence>
<keyword evidence="3" id="KW-0732">Signal</keyword>
<dbReference type="Pfam" id="PF12955">
    <property type="entry name" value="Vps3844_C"/>
    <property type="match status" value="1"/>
</dbReference>
<gene>
    <name evidence="5" type="ORF">AAE3_LOCUS4013</name>
</gene>
<name>A0A8S0W8Y8_CYCAE</name>
<dbReference type="EMBL" id="CACVBS010000034">
    <property type="protein sequence ID" value="CAA7261826.1"/>
    <property type="molecule type" value="Genomic_DNA"/>
</dbReference>
<dbReference type="GO" id="GO:0005783">
    <property type="term" value="C:endoplasmic reticulum"/>
    <property type="evidence" value="ECO:0007669"/>
    <property type="project" value="TreeGrafter"/>
</dbReference>
<keyword evidence="2" id="KW-0812">Transmembrane</keyword>
<dbReference type="PANTHER" id="PTHR36853:SF1">
    <property type="entry name" value="DUF3844 DOMAIN-CONTAINING PROTEIN"/>
    <property type="match status" value="1"/>
</dbReference>
<keyword evidence="2" id="KW-1133">Transmembrane helix</keyword>
<feature type="signal peptide" evidence="3">
    <location>
        <begin position="1"/>
        <end position="17"/>
    </location>
</feature>
<accession>A0A8S0W8Y8</accession>
<evidence type="ECO:0000256" key="3">
    <source>
        <dbReference type="SAM" id="SignalP"/>
    </source>
</evidence>
<feature type="chain" id="PRO_5035949031" description="Vacuolar sorting protein Vps3844 C-terminal domain-containing protein" evidence="3">
    <location>
        <begin position="18"/>
        <end position="353"/>
    </location>
</feature>
<proteinExistence type="predicted"/>
<evidence type="ECO:0000256" key="1">
    <source>
        <dbReference type="SAM" id="MobiDB-lite"/>
    </source>
</evidence>
<evidence type="ECO:0000256" key="2">
    <source>
        <dbReference type="SAM" id="Phobius"/>
    </source>
</evidence>
<comment type="caution">
    <text evidence="5">The sequence shown here is derived from an EMBL/GenBank/DDBJ whole genome shotgun (WGS) entry which is preliminary data.</text>
</comment>
<feature type="domain" description="Vacuolar sorting protein Vps3844 C-terminal" evidence="4">
    <location>
        <begin position="245"/>
        <end position="344"/>
    </location>
</feature>
<feature type="region of interest" description="Disordered" evidence="1">
    <location>
        <begin position="214"/>
        <end position="239"/>
    </location>
</feature>
<keyword evidence="6" id="KW-1185">Reference proteome</keyword>
<dbReference type="OrthoDB" id="5583277at2759"/>
<organism evidence="5 6">
    <name type="scientific">Cyclocybe aegerita</name>
    <name type="common">Black poplar mushroom</name>
    <name type="synonym">Agrocybe aegerita</name>
    <dbReference type="NCBI Taxonomy" id="1973307"/>
    <lineage>
        <taxon>Eukaryota</taxon>
        <taxon>Fungi</taxon>
        <taxon>Dikarya</taxon>
        <taxon>Basidiomycota</taxon>
        <taxon>Agaricomycotina</taxon>
        <taxon>Agaricomycetes</taxon>
        <taxon>Agaricomycetidae</taxon>
        <taxon>Agaricales</taxon>
        <taxon>Agaricineae</taxon>
        <taxon>Bolbitiaceae</taxon>
        <taxon>Cyclocybe</taxon>
    </lineage>
</organism>
<feature type="transmembrane region" description="Helical" evidence="2">
    <location>
        <begin position="310"/>
        <end position="332"/>
    </location>
</feature>
<keyword evidence="2" id="KW-0472">Membrane</keyword>
<dbReference type="PANTHER" id="PTHR36853">
    <property type="entry name" value="EXPRESSED PROTEIN"/>
    <property type="match status" value="1"/>
</dbReference>
<dbReference type="AlphaFoldDB" id="A0A8S0W8Y8"/>